<dbReference type="EnsemblMetazoa" id="CapteT219109">
    <property type="protein sequence ID" value="CapteP219109"/>
    <property type="gene ID" value="CapteG219109"/>
</dbReference>
<keyword evidence="8" id="KW-1185">Reference proteome</keyword>
<dbReference type="STRING" id="283909.R7UB04"/>
<dbReference type="OrthoDB" id="6142716at2759"/>
<dbReference type="PANTHER" id="PTHR47456">
    <property type="entry name" value="PHD-TYPE DOMAIN-CONTAINING PROTEIN"/>
    <property type="match status" value="1"/>
</dbReference>
<dbReference type="PROSITE" id="PS50600">
    <property type="entry name" value="ULP_PROTEASE"/>
    <property type="match status" value="1"/>
</dbReference>
<dbReference type="GO" id="GO:0008234">
    <property type="term" value="F:cysteine-type peptidase activity"/>
    <property type="evidence" value="ECO:0007669"/>
    <property type="project" value="InterPro"/>
</dbReference>
<evidence type="ECO:0000313" key="7">
    <source>
        <dbReference type="EnsemblMetazoa" id="CapteP219109"/>
    </source>
</evidence>
<evidence type="ECO:0000313" key="8">
    <source>
        <dbReference type="Proteomes" id="UP000014760"/>
    </source>
</evidence>
<dbReference type="HOGENOM" id="CLU_416946_0_0_1"/>
<dbReference type="Pfam" id="PF02902">
    <property type="entry name" value="Peptidase_C48"/>
    <property type="match status" value="1"/>
</dbReference>
<gene>
    <name evidence="6" type="ORF">CAPTEDRAFT_219109</name>
</gene>
<dbReference type="Proteomes" id="UP000014760">
    <property type="component" value="Unassembled WGS sequence"/>
</dbReference>
<comment type="similarity">
    <text evidence="1">Belongs to the peptidase C48 family.</text>
</comment>
<evidence type="ECO:0000256" key="4">
    <source>
        <dbReference type="SAM" id="MobiDB-lite"/>
    </source>
</evidence>
<proteinExistence type="inferred from homology"/>
<dbReference type="EMBL" id="KB303446">
    <property type="protein sequence ID" value="ELU03174.1"/>
    <property type="molecule type" value="Genomic_DNA"/>
</dbReference>
<dbReference type="Pfam" id="PF10551">
    <property type="entry name" value="MULE"/>
    <property type="match status" value="1"/>
</dbReference>
<protein>
    <recommendedName>
        <fullName evidence="5">Ubiquitin-like protease family profile domain-containing protein</fullName>
    </recommendedName>
</protein>
<evidence type="ECO:0000256" key="2">
    <source>
        <dbReference type="ARBA" id="ARBA00022670"/>
    </source>
</evidence>
<dbReference type="SUPFAM" id="SSF54001">
    <property type="entry name" value="Cysteine proteinases"/>
    <property type="match status" value="1"/>
</dbReference>
<name>R7UB04_CAPTE</name>
<reference evidence="6 8" key="2">
    <citation type="journal article" date="2013" name="Nature">
        <title>Insights into bilaterian evolution from three spiralian genomes.</title>
        <authorList>
            <person name="Simakov O."/>
            <person name="Marletaz F."/>
            <person name="Cho S.J."/>
            <person name="Edsinger-Gonzales E."/>
            <person name="Havlak P."/>
            <person name="Hellsten U."/>
            <person name="Kuo D.H."/>
            <person name="Larsson T."/>
            <person name="Lv J."/>
            <person name="Arendt D."/>
            <person name="Savage R."/>
            <person name="Osoegawa K."/>
            <person name="de Jong P."/>
            <person name="Grimwood J."/>
            <person name="Chapman J.A."/>
            <person name="Shapiro H."/>
            <person name="Aerts A."/>
            <person name="Otillar R.P."/>
            <person name="Terry A.Y."/>
            <person name="Boore J.L."/>
            <person name="Grigoriev I.V."/>
            <person name="Lindberg D.R."/>
            <person name="Seaver E.C."/>
            <person name="Weisblat D.A."/>
            <person name="Putnam N.H."/>
            <person name="Rokhsar D.S."/>
        </authorList>
    </citation>
    <scope>NUCLEOTIDE SEQUENCE</scope>
    <source>
        <strain evidence="6 8">I ESC-2004</strain>
    </source>
</reference>
<dbReference type="InterPro" id="IPR003653">
    <property type="entry name" value="Peptidase_C48_C"/>
</dbReference>
<dbReference type="AlphaFoldDB" id="R7UB04"/>
<reference evidence="8" key="1">
    <citation type="submission" date="2012-12" db="EMBL/GenBank/DDBJ databases">
        <authorList>
            <person name="Hellsten U."/>
            <person name="Grimwood J."/>
            <person name="Chapman J.A."/>
            <person name="Shapiro H."/>
            <person name="Aerts A."/>
            <person name="Otillar R.P."/>
            <person name="Terry A.Y."/>
            <person name="Boore J.L."/>
            <person name="Simakov O."/>
            <person name="Marletaz F."/>
            <person name="Cho S.-J."/>
            <person name="Edsinger-Gonzales E."/>
            <person name="Havlak P."/>
            <person name="Kuo D.-H."/>
            <person name="Larsson T."/>
            <person name="Lv J."/>
            <person name="Arendt D."/>
            <person name="Savage R."/>
            <person name="Osoegawa K."/>
            <person name="de Jong P."/>
            <person name="Lindberg D.R."/>
            <person name="Seaver E.C."/>
            <person name="Weisblat D.A."/>
            <person name="Putnam N.H."/>
            <person name="Grigoriev I.V."/>
            <person name="Rokhsar D.S."/>
        </authorList>
    </citation>
    <scope>NUCLEOTIDE SEQUENCE</scope>
    <source>
        <strain evidence="8">I ESC-2004</strain>
    </source>
</reference>
<keyword evidence="3" id="KW-0378">Hydrolase</keyword>
<feature type="region of interest" description="Disordered" evidence="4">
    <location>
        <begin position="419"/>
        <end position="440"/>
    </location>
</feature>
<dbReference type="EMBL" id="AMQN01024676">
    <property type="status" value="NOT_ANNOTATED_CDS"/>
    <property type="molecule type" value="Genomic_DNA"/>
</dbReference>
<dbReference type="Gene3D" id="3.40.395.10">
    <property type="entry name" value="Adenoviral Proteinase, Chain A"/>
    <property type="match status" value="1"/>
</dbReference>
<dbReference type="GO" id="GO:0006508">
    <property type="term" value="P:proteolysis"/>
    <property type="evidence" value="ECO:0007669"/>
    <property type="project" value="UniProtKB-KW"/>
</dbReference>
<evidence type="ECO:0000313" key="6">
    <source>
        <dbReference type="EMBL" id="ELU03174.1"/>
    </source>
</evidence>
<evidence type="ECO:0000256" key="3">
    <source>
        <dbReference type="ARBA" id="ARBA00022801"/>
    </source>
</evidence>
<reference evidence="7" key="3">
    <citation type="submission" date="2015-06" db="UniProtKB">
        <authorList>
            <consortium name="EnsemblMetazoa"/>
        </authorList>
    </citation>
    <scope>IDENTIFICATION</scope>
</reference>
<sequence length="658" mass="75771">MNRRFYPLSCDIKNIVASHRTKRLSADFDQDLVDRLMKLSTSNGNEFFRPYKKGGAGLLLIYMSHDMVHLLRRYWQYGILLDATYRTTKYFLPFFQLVVQTNCGFQPVAVFVLETEDSMSIREALEIIDEWVPLPSSKKLNFIIDHSLPEMLAIEEVHPKAGIFFCDFHREQAWCRWVRGSSAAGENLLSMLRSIAKSKSQIEMENLVDQLRMSEVFTPKVAGWLNKHWLNHLQKWVAFFRPAFLPTTTNGVESLHRVLKHSFLKYYSDRSLHGFMSAVMVKYLPEQFRKYRAANLSLLSSRTFNKEIPEFLRNRPQKFVKHCASRLKRTHDVSVLPRRSQSDDRRVIGSTGSTYTVTADPVNYRYLSHDLFTVDLEVQQERKQLVPTKVCIVQGKNCPIPTETPMSLKEAHKLPLGISRPFHAKPPLSQKRSSIKSEDEHAPEVWQQAHSVMPTHQLARHGAYFLTAADFLSLRGNEWLTDSIMDATIHKFVRNDVQNILHLPSQTMTAILNGRVDLLTKTDFTKYDSIAGTYHQHGNHWTGLITNLQNACILYYDPFGEKANIMAQIERNWRAFMNARGNQRSFNIAPAVDEARQADACNCGIFTLQFFSRMLKAAPSLLPPMKGRLYLSNYLFDESDPLDGGRDDINAYTKLVFS</sequence>
<dbReference type="InterPro" id="IPR038765">
    <property type="entry name" value="Papain-like_cys_pep_sf"/>
</dbReference>
<dbReference type="InterPro" id="IPR018289">
    <property type="entry name" value="MULE_transposase_dom"/>
</dbReference>
<evidence type="ECO:0000256" key="1">
    <source>
        <dbReference type="ARBA" id="ARBA00005234"/>
    </source>
</evidence>
<keyword evidence="2" id="KW-0645">Protease</keyword>
<feature type="domain" description="Ubiquitin-like protease family profile" evidence="5">
    <location>
        <begin position="464"/>
        <end position="614"/>
    </location>
</feature>
<accession>R7UB04</accession>
<evidence type="ECO:0000259" key="5">
    <source>
        <dbReference type="PROSITE" id="PS50600"/>
    </source>
</evidence>
<organism evidence="6">
    <name type="scientific">Capitella teleta</name>
    <name type="common">Polychaete worm</name>
    <dbReference type="NCBI Taxonomy" id="283909"/>
    <lineage>
        <taxon>Eukaryota</taxon>
        <taxon>Metazoa</taxon>
        <taxon>Spiralia</taxon>
        <taxon>Lophotrochozoa</taxon>
        <taxon>Annelida</taxon>
        <taxon>Polychaeta</taxon>
        <taxon>Sedentaria</taxon>
        <taxon>Scolecida</taxon>
        <taxon>Capitellidae</taxon>
        <taxon>Capitella</taxon>
    </lineage>
</organism>